<keyword evidence="5 7" id="KW-1133">Transmembrane helix</keyword>
<gene>
    <name evidence="9" type="ORF">LKD32_04350</name>
</gene>
<evidence type="ECO:0000256" key="6">
    <source>
        <dbReference type="ARBA" id="ARBA00023136"/>
    </source>
</evidence>
<feature type="transmembrane region" description="Helical" evidence="7">
    <location>
        <begin position="134"/>
        <end position="155"/>
    </location>
</feature>
<dbReference type="InterPro" id="IPR004680">
    <property type="entry name" value="Cit_transptr-like_dom"/>
</dbReference>
<feature type="transmembrane region" description="Helical" evidence="7">
    <location>
        <begin position="311"/>
        <end position="332"/>
    </location>
</feature>
<feature type="transmembrane region" description="Helical" evidence="7">
    <location>
        <begin position="175"/>
        <end position="198"/>
    </location>
</feature>
<comment type="caution">
    <text evidence="9">The sequence shown here is derived from an EMBL/GenBank/DDBJ whole genome shotgun (WGS) entry which is preliminary data.</text>
</comment>
<evidence type="ECO:0000256" key="1">
    <source>
        <dbReference type="ARBA" id="ARBA00004141"/>
    </source>
</evidence>
<evidence type="ECO:0000256" key="4">
    <source>
        <dbReference type="ARBA" id="ARBA00022737"/>
    </source>
</evidence>
<dbReference type="PANTHER" id="PTHR43652">
    <property type="entry name" value="BASIC AMINO ACID ANTIPORTER YFCC-RELATED"/>
    <property type="match status" value="1"/>
</dbReference>
<evidence type="ECO:0000256" key="5">
    <source>
        <dbReference type="ARBA" id="ARBA00022989"/>
    </source>
</evidence>
<keyword evidence="2" id="KW-0813">Transport</keyword>
<feature type="transmembrane region" description="Helical" evidence="7">
    <location>
        <begin position="364"/>
        <end position="387"/>
    </location>
</feature>
<keyword evidence="3 7" id="KW-0812">Transmembrane</keyword>
<reference evidence="9" key="1">
    <citation type="submission" date="2021-10" db="EMBL/GenBank/DDBJ databases">
        <title>Anaerobic single-cell dispensing facilitates the cultivation of human gut bacteria.</title>
        <authorList>
            <person name="Afrizal A."/>
        </authorList>
    </citation>
    <scope>NUCLEOTIDE SEQUENCE</scope>
    <source>
        <strain evidence="9">CLA-AA-H274</strain>
    </source>
</reference>
<dbReference type="Pfam" id="PF03600">
    <property type="entry name" value="CitMHS"/>
    <property type="match status" value="1"/>
</dbReference>
<proteinExistence type="predicted"/>
<dbReference type="EMBL" id="JAJEPU010000008">
    <property type="protein sequence ID" value="MCC2164124.1"/>
    <property type="molecule type" value="Genomic_DNA"/>
</dbReference>
<feature type="transmembrane region" description="Helical" evidence="7">
    <location>
        <begin position="281"/>
        <end position="299"/>
    </location>
</feature>
<evidence type="ECO:0000256" key="7">
    <source>
        <dbReference type="SAM" id="Phobius"/>
    </source>
</evidence>
<feature type="transmembrane region" description="Helical" evidence="7">
    <location>
        <begin position="399"/>
        <end position="421"/>
    </location>
</feature>
<evidence type="ECO:0000256" key="3">
    <source>
        <dbReference type="ARBA" id="ARBA00022692"/>
    </source>
</evidence>
<dbReference type="GO" id="GO:0055085">
    <property type="term" value="P:transmembrane transport"/>
    <property type="evidence" value="ECO:0007669"/>
    <property type="project" value="InterPro"/>
</dbReference>
<name>A0AAE3AQA4_9FIRM</name>
<evidence type="ECO:0000313" key="9">
    <source>
        <dbReference type="EMBL" id="MCC2164124.1"/>
    </source>
</evidence>
<comment type="subcellular location">
    <subcellularLocation>
        <location evidence="1">Membrane</location>
        <topology evidence="1">Multi-pass membrane protein</topology>
    </subcellularLocation>
</comment>
<protein>
    <submittedName>
        <fullName evidence="9">Anion permease</fullName>
    </submittedName>
</protein>
<organism evidence="9 10">
    <name type="scientific">Brotaphodocola catenula</name>
    <dbReference type="NCBI Taxonomy" id="2885361"/>
    <lineage>
        <taxon>Bacteria</taxon>
        <taxon>Bacillati</taxon>
        <taxon>Bacillota</taxon>
        <taxon>Clostridia</taxon>
        <taxon>Lachnospirales</taxon>
        <taxon>Lachnospiraceae</taxon>
        <taxon>Brotaphodocola</taxon>
    </lineage>
</organism>
<keyword evidence="10" id="KW-1185">Reference proteome</keyword>
<dbReference type="InterPro" id="IPR051679">
    <property type="entry name" value="DASS-Related_Transporters"/>
</dbReference>
<feature type="domain" description="Citrate transporter-like" evidence="8">
    <location>
        <begin position="15"/>
        <end position="366"/>
    </location>
</feature>
<sequence length="423" mass="45395">MSPLQITLIILLCTIIAFVSGKIPFSIISVGIILALIFTGVMTPAEAMSGFINTNVVMFVAMFVIGAGLTKTSLLDRAQSVVVRYKDNLPVLIFFSSLVAGFLGCVTSATATAAIMIPLLVGISAEIGVSRSKLLYPTMAVSNIATAMTFLGQGASNMTWSEIMVKAGAEHPFQIWDFTIARIPVLIIAILYMVFIGYKLMPDIDNSKFHDTVNSTETGCRLTPAKEKIAFVIIGLTIAGMLFEKMIGIDMYLTASVGAVLLVLTGVLSEQEALSSIHQPTVFLFAGVLALSDAIRLTGAGDVVADWMIRLLGNTTNPYIIMTVFYVIPFLLTQVMSNLATYTIFIPLVASACVKIGLDPRAAVMGVLMASCVSIMTPMAAPCQIMIMEPGGYKLKDYLKCGTPLAIIIAIVSIFMLPMMFPF</sequence>
<dbReference type="Proteomes" id="UP001198962">
    <property type="component" value="Unassembled WGS sequence"/>
</dbReference>
<evidence type="ECO:0000259" key="8">
    <source>
        <dbReference type="Pfam" id="PF03600"/>
    </source>
</evidence>
<feature type="transmembrane region" description="Helical" evidence="7">
    <location>
        <begin position="339"/>
        <end position="358"/>
    </location>
</feature>
<dbReference type="AlphaFoldDB" id="A0AAE3AQA4"/>
<dbReference type="GO" id="GO:0005886">
    <property type="term" value="C:plasma membrane"/>
    <property type="evidence" value="ECO:0007669"/>
    <property type="project" value="TreeGrafter"/>
</dbReference>
<keyword evidence="6 7" id="KW-0472">Membrane</keyword>
<feature type="transmembrane region" description="Helical" evidence="7">
    <location>
        <begin position="89"/>
        <end position="122"/>
    </location>
</feature>
<feature type="transmembrane region" description="Helical" evidence="7">
    <location>
        <begin position="6"/>
        <end position="38"/>
    </location>
</feature>
<dbReference type="RefSeq" id="WP_308450842.1">
    <property type="nucleotide sequence ID" value="NZ_JAJEPU010000008.1"/>
</dbReference>
<dbReference type="PANTHER" id="PTHR43652:SF1">
    <property type="entry name" value="RESPONSE REGULATOR"/>
    <property type="match status" value="1"/>
</dbReference>
<keyword evidence="4" id="KW-0677">Repeat</keyword>
<feature type="transmembrane region" description="Helical" evidence="7">
    <location>
        <begin position="50"/>
        <end position="69"/>
    </location>
</feature>
<evidence type="ECO:0000313" key="10">
    <source>
        <dbReference type="Proteomes" id="UP001198962"/>
    </source>
</evidence>
<feature type="transmembrane region" description="Helical" evidence="7">
    <location>
        <begin position="252"/>
        <end position="269"/>
    </location>
</feature>
<accession>A0AAE3AQA4</accession>
<evidence type="ECO:0000256" key="2">
    <source>
        <dbReference type="ARBA" id="ARBA00022448"/>
    </source>
</evidence>